<dbReference type="Gene3D" id="3.80.10.10">
    <property type="entry name" value="Ribonuclease Inhibitor"/>
    <property type="match status" value="2"/>
</dbReference>
<evidence type="ECO:0000256" key="3">
    <source>
        <dbReference type="SAM" id="Phobius"/>
    </source>
</evidence>
<organism evidence="4 5">
    <name type="scientific">Pomacea canaliculata</name>
    <name type="common">Golden apple snail</name>
    <dbReference type="NCBI Taxonomy" id="400727"/>
    <lineage>
        <taxon>Eukaryota</taxon>
        <taxon>Metazoa</taxon>
        <taxon>Spiralia</taxon>
        <taxon>Lophotrochozoa</taxon>
        <taxon>Mollusca</taxon>
        <taxon>Gastropoda</taxon>
        <taxon>Caenogastropoda</taxon>
        <taxon>Architaenioglossa</taxon>
        <taxon>Ampullarioidea</taxon>
        <taxon>Ampullariidae</taxon>
        <taxon>Pomacea</taxon>
    </lineage>
</organism>
<comment type="caution">
    <text evidence="4">The sequence shown here is derived from an EMBL/GenBank/DDBJ whole genome shotgun (WGS) entry which is preliminary data.</text>
</comment>
<dbReference type="InterPro" id="IPR032675">
    <property type="entry name" value="LRR_dom_sf"/>
</dbReference>
<evidence type="ECO:0000256" key="1">
    <source>
        <dbReference type="ARBA" id="ARBA00022614"/>
    </source>
</evidence>
<keyword evidence="5" id="KW-1185">Reference proteome</keyword>
<evidence type="ECO:0000313" key="5">
    <source>
        <dbReference type="Proteomes" id="UP000245119"/>
    </source>
</evidence>
<evidence type="ECO:0008006" key="6">
    <source>
        <dbReference type="Google" id="ProtNLM"/>
    </source>
</evidence>
<dbReference type="SUPFAM" id="SSF52058">
    <property type="entry name" value="L domain-like"/>
    <property type="match status" value="1"/>
</dbReference>
<feature type="transmembrane region" description="Helical" evidence="3">
    <location>
        <begin position="593"/>
        <end position="616"/>
    </location>
</feature>
<proteinExistence type="predicted"/>
<name>A0A2T7PFC2_POMCA</name>
<sequence length="671" mass="75978">MYIDLHAYEVLWRWSAPLPRLENVVLNSTGVALREVVALASLMPALRELHICCNYYQDLGNIEAAINEGALAKLECLRLNENIITSWAEVWKLRGLPALKQLILSENPLCDVFYSSDSKEDLAMFDLDIFDNTCYSDGEDSSFGKCATKVVPEGSYCSKAFFSEADGSVSALATSADKVALANDGVLKDRVILQNINMCSTVITDQNKTKTEEEHDLKQEVLYQQNNAASQQDKSKLQLPCSILKWHPSVVYELLDEIVFSAWQHVIGEQKLHATGRLRKKPAIDCVTKDEEKTNQQETNRMKLQASGVILDVVNNSVNGRPTEAYSSDHNKCTTKLKLSPFEKLDTLCLSRTSICEVKHLQALNQFPQLKSLKIMEIALFSDVRQEDRRKLFVASLPGIKVLNGSEITPTEREKAERHYLRHFLNNQEKALRYKELVAKHGPIQPLLDIDLGVRFQKDATLTFVLCGVKEFQETVSVLQPVGKLRTMVAERLAIPWKSFRMFHFACGPHQQEQVFDELFLDSLPLSRFDFMDGDEIHIEFIEDTEVNPVLSSRRYPRLKEVDDVLGGAAAWENVDSTESYDCGVRSELKDSIWTLLAVYTFIFAGLLVVITMICIQVKVIRIIWLKTVKRRPTLDSIFPDPLLPTPDVVVTSPEVEDFHHVSAGQETIFF</sequence>
<evidence type="ECO:0000256" key="2">
    <source>
        <dbReference type="ARBA" id="ARBA00022737"/>
    </source>
</evidence>
<evidence type="ECO:0000313" key="4">
    <source>
        <dbReference type="EMBL" id="PVD32125.1"/>
    </source>
</evidence>
<dbReference type="STRING" id="400727.A0A2T7PFC2"/>
<dbReference type="EMBL" id="PZQS01000004">
    <property type="protein sequence ID" value="PVD32125.1"/>
    <property type="molecule type" value="Genomic_DNA"/>
</dbReference>
<dbReference type="PANTHER" id="PTHR18849">
    <property type="entry name" value="LEUCINE RICH REPEAT PROTEIN"/>
    <property type="match status" value="1"/>
</dbReference>
<keyword evidence="3" id="KW-0812">Transmembrane</keyword>
<dbReference type="OrthoDB" id="5855206at2759"/>
<dbReference type="AlphaFoldDB" id="A0A2T7PFC2"/>
<protein>
    <recommendedName>
        <fullName evidence="6">Ubiquitin-like domain-containing protein</fullName>
    </recommendedName>
</protein>
<keyword evidence="2" id="KW-0677">Repeat</keyword>
<keyword evidence="3" id="KW-1133">Transmembrane helix</keyword>
<dbReference type="Proteomes" id="UP000245119">
    <property type="component" value="Linkage Group LG4"/>
</dbReference>
<gene>
    <name evidence="4" type="ORF">C0Q70_07553</name>
</gene>
<keyword evidence="1" id="KW-0433">Leucine-rich repeat</keyword>
<reference evidence="4 5" key="1">
    <citation type="submission" date="2018-04" db="EMBL/GenBank/DDBJ databases">
        <title>The genome of golden apple snail Pomacea canaliculata provides insight into stress tolerance and invasive adaptation.</title>
        <authorList>
            <person name="Liu C."/>
            <person name="Liu B."/>
            <person name="Ren Y."/>
            <person name="Zhang Y."/>
            <person name="Wang H."/>
            <person name="Li S."/>
            <person name="Jiang F."/>
            <person name="Yin L."/>
            <person name="Zhang G."/>
            <person name="Qian W."/>
            <person name="Fan W."/>
        </authorList>
    </citation>
    <scope>NUCLEOTIDE SEQUENCE [LARGE SCALE GENOMIC DNA]</scope>
    <source>
        <strain evidence="4">SZHN2017</strain>
        <tissue evidence="4">Muscle</tissue>
    </source>
</reference>
<accession>A0A2T7PFC2</accession>
<dbReference type="PANTHER" id="PTHR18849:SF0">
    <property type="entry name" value="CILIA- AND FLAGELLA-ASSOCIATED PROTEIN 410-RELATED"/>
    <property type="match status" value="1"/>
</dbReference>
<keyword evidence="3" id="KW-0472">Membrane</keyword>